<dbReference type="Proteomes" id="UP000294003">
    <property type="component" value="Unassembled WGS sequence"/>
</dbReference>
<protein>
    <recommendedName>
        <fullName evidence="1">Heterokaryon incompatibility domain-containing protein</fullName>
    </recommendedName>
</protein>
<sequence length="666" mass="74934">MAATSHSTYPSQLSIYPSQLPAGYIRLLTILPRAASNSPYLNLELRIVALSPEAGRRPSYLALSYVWGPPDQEKKLVYVNGCPFAVGRNLESALLHLQDKILLPIWIDAICINQVDDSEKSAQVAQMGTVYSSAQETIIWLQEGTPETDNLFSQMEDVGTQAIHAGIWNLEPNDMKIWPNVDFQKSHIRNALQRLMDTIRKGRQFPMTALVDFSYRPWFRRAWIVQELSRPTQYRFMCGHRAVSGDVFIAAFFFCVLWFANELAPLATSGVSKLIGAGKALWRNPPMIGGAFQRIINEQQFMISPRAATTLGTRRKVRYGAGLTLMQALVNAFTLTSDGPLEASVPKDKVYAFLGVARDSQELGIQPDYSDHVTYQHVYTQVAGALIRAGRLDILGLCRVGYLRTEPYSKVARDPALPSWVPDWNRPIVTAWSQCFEDGIYHASRNMPRINAAPTVLITPPLAATLRLKAMFLGTVSQLGSAWTPQWEKEFDYAAAQLLFQEVEQFLSQSVSIRVYTDQQRSEGPWRIPIGDKEVNPLGITARATTRSYNEYLELKHFMASLQQQGKGQVITFLTSIRGLWASYMSNMKDMWDARPCVTGYGHVGLCPLETRVHDEIWLPVGAHVPYIFRKTSTSDWRLVGEAFLYGVMDGELSCIEQDLYELNVV</sequence>
<evidence type="ECO:0000313" key="3">
    <source>
        <dbReference type="Proteomes" id="UP000294003"/>
    </source>
</evidence>
<dbReference type="EMBL" id="QJNS01000005">
    <property type="protein sequence ID" value="RYO95065.1"/>
    <property type="molecule type" value="Genomic_DNA"/>
</dbReference>
<comment type="caution">
    <text evidence="2">The sequence shown here is derived from an EMBL/GenBank/DDBJ whole genome shotgun (WGS) entry which is preliminary data.</text>
</comment>
<evidence type="ECO:0000313" key="2">
    <source>
        <dbReference type="EMBL" id="RYO95065.1"/>
    </source>
</evidence>
<dbReference type="PANTHER" id="PTHR24148">
    <property type="entry name" value="ANKYRIN REPEAT DOMAIN-CONTAINING PROTEIN 39 HOMOLOG-RELATED"/>
    <property type="match status" value="1"/>
</dbReference>
<organism evidence="2 3">
    <name type="scientific">Monosporascus cannonballus</name>
    <dbReference type="NCBI Taxonomy" id="155416"/>
    <lineage>
        <taxon>Eukaryota</taxon>
        <taxon>Fungi</taxon>
        <taxon>Dikarya</taxon>
        <taxon>Ascomycota</taxon>
        <taxon>Pezizomycotina</taxon>
        <taxon>Sordariomycetes</taxon>
        <taxon>Xylariomycetidae</taxon>
        <taxon>Xylariales</taxon>
        <taxon>Xylariales incertae sedis</taxon>
        <taxon>Monosporascus</taxon>
    </lineage>
</organism>
<dbReference type="PANTHER" id="PTHR24148:SF64">
    <property type="entry name" value="HETEROKARYON INCOMPATIBILITY DOMAIN-CONTAINING PROTEIN"/>
    <property type="match status" value="1"/>
</dbReference>
<dbReference type="InterPro" id="IPR052895">
    <property type="entry name" value="HetReg/Transcr_Mod"/>
</dbReference>
<dbReference type="Pfam" id="PF26639">
    <property type="entry name" value="Het-6_barrel"/>
    <property type="match status" value="1"/>
</dbReference>
<gene>
    <name evidence="2" type="ORF">DL762_000258</name>
</gene>
<evidence type="ECO:0000259" key="1">
    <source>
        <dbReference type="Pfam" id="PF06985"/>
    </source>
</evidence>
<proteinExistence type="predicted"/>
<reference evidence="2 3" key="1">
    <citation type="submission" date="2018-06" db="EMBL/GenBank/DDBJ databases">
        <title>Complete Genomes of Monosporascus.</title>
        <authorList>
            <person name="Robinson A.J."/>
            <person name="Natvig D.O."/>
        </authorList>
    </citation>
    <scope>NUCLEOTIDE SEQUENCE [LARGE SCALE GENOMIC DNA]</scope>
    <source>
        <strain evidence="2 3">CBS 609.92</strain>
    </source>
</reference>
<dbReference type="Pfam" id="PF06985">
    <property type="entry name" value="HET"/>
    <property type="match status" value="1"/>
</dbReference>
<name>A0ABY0HJP7_9PEZI</name>
<keyword evidence="3" id="KW-1185">Reference proteome</keyword>
<dbReference type="InterPro" id="IPR010730">
    <property type="entry name" value="HET"/>
</dbReference>
<accession>A0ABY0HJP7</accession>
<feature type="domain" description="Heterokaryon incompatibility" evidence="1">
    <location>
        <begin position="60"/>
        <end position="227"/>
    </location>
</feature>